<keyword evidence="5" id="KW-1185">Reference proteome</keyword>
<evidence type="ECO:0000256" key="2">
    <source>
        <dbReference type="ARBA" id="ARBA00022723"/>
    </source>
</evidence>
<organism evidence="4 5">
    <name type="scientific">Frankliniella fusca</name>
    <dbReference type="NCBI Taxonomy" id="407009"/>
    <lineage>
        <taxon>Eukaryota</taxon>
        <taxon>Metazoa</taxon>
        <taxon>Ecdysozoa</taxon>
        <taxon>Arthropoda</taxon>
        <taxon>Hexapoda</taxon>
        <taxon>Insecta</taxon>
        <taxon>Pterygota</taxon>
        <taxon>Neoptera</taxon>
        <taxon>Paraneoptera</taxon>
        <taxon>Thysanoptera</taxon>
        <taxon>Terebrantia</taxon>
        <taxon>Thripoidea</taxon>
        <taxon>Thripidae</taxon>
        <taxon>Frankliniella</taxon>
    </lineage>
</organism>
<sequence>MTPYCFADPYEYFEGAVAGQPHNLQGEEHMRRINLQMHGRFRLRDTQNPFDMKVTEFMKLYTECLNTKLHNIIRPYVPVHSSPQATPLITKLLVAFSLYSGGSYQRKIGRSSDSSVCQASSSRYIHESTDALTHPNVMTQFIHFPMTHEERQEVMQRNEERHGMPRTPGLAYYCRKGYTALNAQIVMIGEVKICDSDLRILNVNASHPGSCNDQLIWTGSLAHQVVQEAYNEERCWLLGDSGYTRAPWLHVLLPHAAVGTPEYDYTEMHVSARNCVERCIGVLKARFGCLCIDRALTYSPNLCWPGVVNPRPIIENIGVEIPDFDDLPLNLRARVLAEQQYLIDYCHAKKKQRRMELCGYWILFIFSVQSVKGCFTLRNLKFCREDVVKERALYHDTDSVAYISRPREPDLPIGTHLGDLTDQVQEDYGPGSFITEFVAGGPKNYAYKMAVGRDPTNIKVCIKVRGISINKSCDDLITFDNLKAMVMGNTERLTVPIPHQIARLPGLKIVTRSTRKIWQAINIKRRRVCVEHTVPFGYNAWTMAPEEDQDLIEVMDLLADA</sequence>
<keyword evidence="2" id="KW-0479">Metal-binding</keyword>
<reference evidence="4" key="1">
    <citation type="submission" date="2021-07" db="EMBL/GenBank/DDBJ databases">
        <authorList>
            <person name="Catto M.A."/>
            <person name="Jacobson A."/>
            <person name="Kennedy G."/>
            <person name="Labadie P."/>
            <person name="Hunt B.G."/>
            <person name="Srinivasan R."/>
        </authorList>
    </citation>
    <scope>NUCLEOTIDE SEQUENCE</scope>
    <source>
        <strain evidence="4">PL_HMW_Pooled</strain>
        <tissue evidence="4">Head</tissue>
    </source>
</reference>
<dbReference type="InterPro" id="IPR023211">
    <property type="entry name" value="DNA_pol_palm_dom_sf"/>
</dbReference>
<dbReference type="AlphaFoldDB" id="A0AAE1LMU4"/>
<accession>A0AAE1LMU4</accession>
<evidence type="ECO:0000256" key="1">
    <source>
        <dbReference type="ARBA" id="ARBA00001968"/>
    </source>
</evidence>
<gene>
    <name evidence="4" type="ORF">KUF71_002606</name>
</gene>
<dbReference type="EMBL" id="JAHWGI010001223">
    <property type="protein sequence ID" value="KAK3925220.1"/>
    <property type="molecule type" value="Genomic_DNA"/>
</dbReference>
<comment type="cofactor">
    <cofactor evidence="1">
        <name>a divalent metal cation</name>
        <dbReference type="ChEBI" id="CHEBI:60240"/>
    </cofactor>
</comment>
<dbReference type="Pfam" id="PF13359">
    <property type="entry name" value="DDE_Tnp_4"/>
    <property type="match status" value="1"/>
</dbReference>
<proteinExistence type="predicted"/>
<protein>
    <submittedName>
        <fullName evidence="4">Nuclease</fullName>
    </submittedName>
</protein>
<dbReference type="GO" id="GO:0071897">
    <property type="term" value="P:DNA biosynthetic process"/>
    <property type="evidence" value="ECO:0007669"/>
    <property type="project" value="UniProtKB-ARBA"/>
</dbReference>
<reference evidence="4" key="2">
    <citation type="journal article" date="2023" name="BMC Genomics">
        <title>Pest status, molecular evolution, and epigenetic factors derived from the genome assembly of Frankliniella fusca, a thysanopteran phytovirus vector.</title>
        <authorList>
            <person name="Catto M.A."/>
            <person name="Labadie P.E."/>
            <person name="Jacobson A.L."/>
            <person name="Kennedy G.G."/>
            <person name="Srinivasan R."/>
            <person name="Hunt B.G."/>
        </authorList>
    </citation>
    <scope>NUCLEOTIDE SEQUENCE</scope>
    <source>
        <strain evidence="4">PL_HMW_Pooled</strain>
    </source>
</reference>
<evidence type="ECO:0000313" key="4">
    <source>
        <dbReference type="EMBL" id="KAK3925220.1"/>
    </source>
</evidence>
<dbReference type="SUPFAM" id="SSF56672">
    <property type="entry name" value="DNA/RNA polymerases"/>
    <property type="match status" value="1"/>
</dbReference>
<dbReference type="InterPro" id="IPR027806">
    <property type="entry name" value="HARBI1_dom"/>
</dbReference>
<dbReference type="Gene3D" id="3.90.1600.10">
    <property type="entry name" value="Palm domain of DNA polymerase"/>
    <property type="match status" value="1"/>
</dbReference>
<evidence type="ECO:0000313" key="5">
    <source>
        <dbReference type="Proteomes" id="UP001219518"/>
    </source>
</evidence>
<dbReference type="InterPro" id="IPR043502">
    <property type="entry name" value="DNA/RNA_pol_sf"/>
</dbReference>
<feature type="domain" description="DDE Tnp4" evidence="3">
    <location>
        <begin position="169"/>
        <end position="299"/>
    </location>
</feature>
<dbReference type="GO" id="GO:0046872">
    <property type="term" value="F:metal ion binding"/>
    <property type="evidence" value="ECO:0007669"/>
    <property type="project" value="UniProtKB-KW"/>
</dbReference>
<name>A0AAE1LMU4_9NEOP</name>
<dbReference type="Proteomes" id="UP001219518">
    <property type="component" value="Unassembled WGS sequence"/>
</dbReference>
<comment type="caution">
    <text evidence="4">The sequence shown here is derived from an EMBL/GenBank/DDBJ whole genome shotgun (WGS) entry which is preliminary data.</text>
</comment>
<evidence type="ECO:0000259" key="3">
    <source>
        <dbReference type="Pfam" id="PF13359"/>
    </source>
</evidence>